<gene>
    <name evidence="2" type="ORF">HIJ39_10140</name>
</gene>
<dbReference type="AlphaFoldDB" id="A0A7Y0L3L8"/>
<evidence type="ECO:0000259" key="1">
    <source>
        <dbReference type="Pfam" id="PF01575"/>
    </source>
</evidence>
<dbReference type="Proteomes" id="UP000533476">
    <property type="component" value="Unassembled WGS sequence"/>
</dbReference>
<accession>A0A7Y0L3L8</accession>
<feature type="domain" description="MaoC-like" evidence="1">
    <location>
        <begin position="8"/>
        <end position="116"/>
    </location>
</feature>
<dbReference type="PANTHER" id="PTHR43664:SF1">
    <property type="entry name" value="BETA-METHYLMALYL-COA DEHYDRATASE"/>
    <property type="match status" value="1"/>
</dbReference>
<dbReference type="Pfam" id="PF01575">
    <property type="entry name" value="MaoC_dehydratas"/>
    <property type="match status" value="1"/>
</dbReference>
<proteinExistence type="predicted"/>
<dbReference type="CDD" id="cd03454">
    <property type="entry name" value="YdeM"/>
    <property type="match status" value="1"/>
</dbReference>
<sequence length="148" mass="16635">MYFEEFRPGTAYTLRPIEVTEQAILQFASVFDPQRIHLDPEFARKGPFGGLIASGYHTLSWVWSRWIEANVLGDESMGGPGLDRVEWLAPVRPGDTLTTVVTITSVRRSKSRPRGIVSMHFEVVNQDGTRVMAYDAAALVRLRPEEEG</sequence>
<dbReference type="InterPro" id="IPR029069">
    <property type="entry name" value="HotDog_dom_sf"/>
</dbReference>
<dbReference type="RefSeq" id="WP_169099273.1">
    <property type="nucleotide sequence ID" value="NZ_JABBVZ010000029.1"/>
</dbReference>
<evidence type="ECO:0000313" key="2">
    <source>
        <dbReference type="EMBL" id="NMP22709.1"/>
    </source>
</evidence>
<comment type="caution">
    <text evidence="2">The sequence shown here is derived from an EMBL/GenBank/DDBJ whole genome shotgun (WGS) entry which is preliminary data.</text>
</comment>
<name>A0A7Y0L3L8_9FIRM</name>
<reference evidence="2 3" key="1">
    <citation type="submission" date="2020-04" db="EMBL/GenBank/DDBJ databases">
        <authorList>
            <person name="Zhang R."/>
            <person name="Schippers A."/>
        </authorList>
    </citation>
    <scope>NUCLEOTIDE SEQUENCE [LARGE SCALE GENOMIC DNA]</scope>
    <source>
        <strain evidence="2 3">DSM 109850</strain>
    </source>
</reference>
<evidence type="ECO:0000313" key="3">
    <source>
        <dbReference type="Proteomes" id="UP000533476"/>
    </source>
</evidence>
<protein>
    <submittedName>
        <fullName evidence="2">MaoC family dehydratase</fullName>
    </submittedName>
</protein>
<dbReference type="SUPFAM" id="SSF54637">
    <property type="entry name" value="Thioesterase/thiol ester dehydrase-isomerase"/>
    <property type="match status" value="1"/>
</dbReference>
<dbReference type="EMBL" id="JABBVZ010000029">
    <property type="protein sequence ID" value="NMP22709.1"/>
    <property type="molecule type" value="Genomic_DNA"/>
</dbReference>
<organism evidence="2 3">
    <name type="scientific">Sulfobacillus harzensis</name>
    <dbReference type="NCBI Taxonomy" id="2729629"/>
    <lineage>
        <taxon>Bacteria</taxon>
        <taxon>Bacillati</taxon>
        <taxon>Bacillota</taxon>
        <taxon>Clostridia</taxon>
        <taxon>Eubacteriales</taxon>
        <taxon>Clostridiales Family XVII. Incertae Sedis</taxon>
        <taxon>Sulfobacillus</taxon>
    </lineage>
</organism>
<dbReference type="PANTHER" id="PTHR43664">
    <property type="entry name" value="MONOAMINE OXIDASE-RELATED"/>
    <property type="match status" value="1"/>
</dbReference>
<dbReference type="InterPro" id="IPR052342">
    <property type="entry name" value="MCH/BMMD"/>
</dbReference>
<dbReference type="InterPro" id="IPR002539">
    <property type="entry name" value="MaoC-like_dom"/>
</dbReference>
<dbReference type="Gene3D" id="3.10.129.10">
    <property type="entry name" value="Hotdog Thioesterase"/>
    <property type="match status" value="1"/>
</dbReference>
<keyword evidence="3" id="KW-1185">Reference proteome</keyword>